<dbReference type="EMBL" id="GBRH01185310">
    <property type="protein sequence ID" value="JAE12586.1"/>
    <property type="molecule type" value="Transcribed_RNA"/>
</dbReference>
<evidence type="ECO:0008006" key="4">
    <source>
        <dbReference type="Google" id="ProtNLM"/>
    </source>
</evidence>
<evidence type="ECO:0000259" key="1">
    <source>
        <dbReference type="Pfam" id="PF23038"/>
    </source>
</evidence>
<feature type="domain" description="Spt5 KOW" evidence="1">
    <location>
        <begin position="17"/>
        <end position="66"/>
    </location>
</feature>
<dbReference type="Pfam" id="PF23287">
    <property type="entry name" value="KOW7_SPT5"/>
    <property type="match status" value="1"/>
</dbReference>
<evidence type="ECO:0000259" key="2">
    <source>
        <dbReference type="Pfam" id="PF23287"/>
    </source>
</evidence>
<accession>A0A0A9FQK4</accession>
<organism evidence="3">
    <name type="scientific">Arundo donax</name>
    <name type="common">Giant reed</name>
    <name type="synonym">Donax arundinaceus</name>
    <dbReference type="NCBI Taxonomy" id="35708"/>
    <lineage>
        <taxon>Eukaryota</taxon>
        <taxon>Viridiplantae</taxon>
        <taxon>Streptophyta</taxon>
        <taxon>Embryophyta</taxon>
        <taxon>Tracheophyta</taxon>
        <taxon>Spermatophyta</taxon>
        <taxon>Magnoliopsida</taxon>
        <taxon>Liliopsida</taxon>
        <taxon>Poales</taxon>
        <taxon>Poaceae</taxon>
        <taxon>PACMAD clade</taxon>
        <taxon>Arundinoideae</taxon>
        <taxon>Arundineae</taxon>
        <taxon>Arundo</taxon>
    </lineage>
</organism>
<dbReference type="InterPro" id="IPR057935">
    <property type="entry name" value="KOW_Spt5_6_plant"/>
</dbReference>
<proteinExistence type="predicted"/>
<reference evidence="3" key="1">
    <citation type="submission" date="2014-09" db="EMBL/GenBank/DDBJ databases">
        <authorList>
            <person name="Magalhaes I.L.F."/>
            <person name="Oliveira U."/>
            <person name="Santos F.R."/>
            <person name="Vidigal T.H.D.A."/>
            <person name="Brescovit A.D."/>
            <person name="Santos A.J."/>
        </authorList>
    </citation>
    <scope>NUCLEOTIDE SEQUENCE</scope>
    <source>
        <tissue evidence="3">Shoot tissue taken approximately 20 cm above the soil surface</tissue>
    </source>
</reference>
<reference evidence="3" key="2">
    <citation type="journal article" date="2015" name="Data Brief">
        <title>Shoot transcriptome of the giant reed, Arundo donax.</title>
        <authorList>
            <person name="Barrero R.A."/>
            <person name="Guerrero F.D."/>
            <person name="Moolhuijzen P."/>
            <person name="Goolsby J.A."/>
            <person name="Tidwell J."/>
            <person name="Bellgard S.E."/>
            <person name="Bellgard M.I."/>
        </authorList>
    </citation>
    <scope>NUCLEOTIDE SEQUENCE</scope>
    <source>
        <tissue evidence="3">Shoot tissue taken approximately 20 cm above the soil surface</tissue>
    </source>
</reference>
<dbReference type="AlphaFoldDB" id="A0A0A9FQK4"/>
<dbReference type="InterPro" id="IPR057934">
    <property type="entry name" value="KOW_Spt5_7"/>
</dbReference>
<evidence type="ECO:0000313" key="3">
    <source>
        <dbReference type="EMBL" id="JAE12586.1"/>
    </source>
</evidence>
<feature type="domain" description="Spt5 KOW" evidence="2">
    <location>
        <begin position="68"/>
        <end position="119"/>
    </location>
</feature>
<dbReference type="Pfam" id="PF23038">
    <property type="entry name" value="KOW6_SPT51-2"/>
    <property type="match status" value="1"/>
</dbReference>
<protein>
    <recommendedName>
        <fullName evidence="4">KOW domain-containing protein</fullName>
    </recommendedName>
</protein>
<sequence length="121" mass="12486">MDVLSPVIGGQAEGNWLLPDVLVSVSRGGDDVTNGVVKEVLTDGSCLVALGSGSGDEVIAAPNELEVVRPKKNERLKIMNGCMRGLTGKLIGVDGSDGIVRVEGSLDVKIVDMVILGKMAA</sequence>
<name>A0A0A9FQK4_ARUDO</name>